<dbReference type="Proteomes" id="UP000323221">
    <property type="component" value="Unassembled WGS sequence"/>
</dbReference>
<feature type="chain" id="PRO_5024284900" description="TPM domain-containing protein" evidence="3">
    <location>
        <begin position="34"/>
        <end position="698"/>
    </location>
</feature>
<feature type="transmembrane region" description="Helical" evidence="2">
    <location>
        <begin position="178"/>
        <end position="200"/>
    </location>
</feature>
<proteinExistence type="predicted"/>
<dbReference type="Pfam" id="PF04536">
    <property type="entry name" value="TPM_phosphatase"/>
    <property type="match status" value="1"/>
</dbReference>
<dbReference type="AlphaFoldDB" id="A0A5M8QAD7"/>
<feature type="signal peptide" evidence="3">
    <location>
        <begin position="1"/>
        <end position="33"/>
    </location>
</feature>
<keyword evidence="3" id="KW-0732">Signal</keyword>
<reference evidence="5 6" key="1">
    <citation type="submission" date="2019-08" db="EMBL/GenBank/DDBJ databases">
        <title>Agrococcus lahaulensis sp. nov., isolated from a cold desert of the Indian Himalayas.</title>
        <authorList>
            <person name="Qu J.H."/>
        </authorList>
    </citation>
    <scope>NUCLEOTIDE SEQUENCE [LARGE SCALE GENOMIC DNA]</scope>
    <source>
        <strain evidence="5 6">NS18</strain>
    </source>
</reference>
<keyword evidence="2" id="KW-0472">Membrane</keyword>
<evidence type="ECO:0000313" key="6">
    <source>
        <dbReference type="Proteomes" id="UP000323221"/>
    </source>
</evidence>
<keyword evidence="2" id="KW-0812">Transmembrane</keyword>
<evidence type="ECO:0000259" key="4">
    <source>
        <dbReference type="Pfam" id="PF04536"/>
    </source>
</evidence>
<dbReference type="InterPro" id="IPR007621">
    <property type="entry name" value="TPM_dom"/>
</dbReference>
<name>A0A5M8QAD7_9MICO</name>
<sequence length="698" mass="72359">MKGAQMQVRIVRPFAVVALGAAGLLGLSAGSLATEAPVDLGGDVFVDTTGQLSADAAEIAEHLERNNAESDADVYAVFVDSFDGMARDEWANTSAEQSGLDQSSMLLAIAVDDGQYAYSVANGFPRDTSQVNDALQGVLLPALNSGDFAGGITQFSDQIAANEGGGDGGTDVNVDGSAVWPVVALVGGAAVVGGGAWAISRGVRANRKRRGEQAAVQQQQLSLEELKQRADIALVQLDDTVQQSEQELAFANAQFGEDAVAPYRQALEKAKGGLAEAFGLQQQLDDAFPDSDQERHDWSSRILQITEGAGRELASHAASFEQLRNLEQNAPQVLETVAQSRRALDGRIASARQILERLDDLHSGASIDPVRENIAGAERQLPNIDQSLAAGRDAVQAGNGANAALAVHAAEAALAQASGLLAAVERAERDLEHSRQQLGELVQDSIGDIAAAKTLRSTSTIDLAPLIQHVEEQVAIAQRRPTDTLTVLSNLQRANQRLDEAAGQLREGGAQVQRQQMTLDRWIESARANIDRAEDFIHTRRIGVGMHARQLLSTAQQELAQALRLREADPHTAAQYAQAASEHAEQAMQDASGDVGGWGGQPRNPYYRQGGRGQDMLTGGLLGYILGDMLSGGGHGGGAAPGQYSDPFAGGSGGGGGGLGDLFSGGGGSFGGGGGGFFGGGFGGGGGGFGGGGGSFGD</sequence>
<feature type="coiled-coil region" evidence="1">
    <location>
        <begin position="209"/>
        <end position="254"/>
    </location>
</feature>
<comment type="caution">
    <text evidence="5">The sequence shown here is derived from an EMBL/GenBank/DDBJ whole genome shotgun (WGS) entry which is preliminary data.</text>
</comment>
<dbReference type="OrthoDB" id="5105562at2"/>
<keyword evidence="6" id="KW-1185">Reference proteome</keyword>
<keyword evidence="1" id="KW-0175">Coiled coil</keyword>
<evidence type="ECO:0000256" key="3">
    <source>
        <dbReference type="SAM" id="SignalP"/>
    </source>
</evidence>
<keyword evidence="2" id="KW-1133">Transmembrane helix</keyword>
<feature type="domain" description="TPM" evidence="4">
    <location>
        <begin position="46"/>
        <end position="161"/>
    </location>
</feature>
<evidence type="ECO:0000313" key="5">
    <source>
        <dbReference type="EMBL" id="KAA6432093.1"/>
    </source>
</evidence>
<dbReference type="EMBL" id="VOIR01000015">
    <property type="protein sequence ID" value="KAA6432093.1"/>
    <property type="molecule type" value="Genomic_DNA"/>
</dbReference>
<accession>A0A5M8QAD7</accession>
<feature type="coiled-coil region" evidence="1">
    <location>
        <begin position="410"/>
        <end position="444"/>
    </location>
</feature>
<protein>
    <recommendedName>
        <fullName evidence="4">TPM domain-containing protein</fullName>
    </recommendedName>
</protein>
<organism evidence="5 6">
    <name type="scientific">Agrococcus sediminis</name>
    <dbReference type="NCBI Taxonomy" id="2599924"/>
    <lineage>
        <taxon>Bacteria</taxon>
        <taxon>Bacillati</taxon>
        <taxon>Actinomycetota</taxon>
        <taxon>Actinomycetes</taxon>
        <taxon>Micrococcales</taxon>
        <taxon>Microbacteriaceae</taxon>
        <taxon>Agrococcus</taxon>
    </lineage>
</organism>
<evidence type="ECO:0000256" key="1">
    <source>
        <dbReference type="SAM" id="Coils"/>
    </source>
</evidence>
<evidence type="ECO:0000256" key="2">
    <source>
        <dbReference type="SAM" id="Phobius"/>
    </source>
</evidence>
<dbReference type="Gene3D" id="3.10.310.50">
    <property type="match status" value="1"/>
</dbReference>
<gene>
    <name evidence="5" type="ORF">FQ330_09955</name>
</gene>